<evidence type="ECO:0000256" key="1">
    <source>
        <dbReference type="SAM" id="Phobius"/>
    </source>
</evidence>
<keyword evidence="3" id="KW-1185">Reference proteome</keyword>
<dbReference type="PATRIC" id="fig|1313292.3.peg.124"/>
<organism evidence="2 3">
    <name type="scientific">Borrelia coriaceae ATCC 43381</name>
    <dbReference type="NCBI Taxonomy" id="1408429"/>
    <lineage>
        <taxon>Bacteria</taxon>
        <taxon>Pseudomonadati</taxon>
        <taxon>Spirochaetota</taxon>
        <taxon>Spirochaetia</taxon>
        <taxon>Spirochaetales</taxon>
        <taxon>Borreliaceae</taxon>
        <taxon>Borrelia</taxon>
    </lineage>
</organism>
<accession>W5SYW4</accession>
<evidence type="ECO:0000313" key="2">
    <source>
        <dbReference type="EMBL" id="AHH10281.1"/>
    </source>
</evidence>
<keyword evidence="1" id="KW-0812">Transmembrane</keyword>
<sequence>MIWFFCFGMKRFYDNIFLIIVLLIFGCGIEDIIIVDSPVPVDKRASRDTLAFLLPDWYFNKHNNSKVRGFDIYYKFYPEGAHYHSGGFTKSVERDFNALRGVFNNVNEFSRRGFYKINLDSNRFSGKPTLKLEKNWIQGKFPLYFELNFENLRKSIPGKVFINIRKGNNSSSPLLKSFNVYRSYVFDGLYREFSEALRKARVTDSEKRPFDLKHINNSFFTTDVSPKYNLVIFVMAVGNAIEDDLYSVIVNIGNLQRFELSN</sequence>
<reference evidence="2" key="1">
    <citation type="submission" date="2013-04" db="EMBL/GenBank/DDBJ databases">
        <title>Comparative Genomics of Relapsing Fever Spirochetes.</title>
        <authorList>
            <person name="Schwan T.G."/>
            <person name="Raffel S.J."/>
            <person name="Porcella S.F."/>
            <person name="Martens C.A."/>
            <person name="Bruno D.P."/>
            <person name="Ricklefs S.M."/>
            <person name="Barbian K.B."/>
        </authorList>
    </citation>
    <scope>NUCLEOTIDE SEQUENCE [LARGE SCALE GENOMIC DNA]</scope>
    <source>
        <strain evidence="2">Co53</strain>
    </source>
</reference>
<dbReference type="EMBL" id="CP005745">
    <property type="protein sequence ID" value="AHH10281.1"/>
    <property type="molecule type" value="Genomic_DNA"/>
</dbReference>
<feature type="transmembrane region" description="Helical" evidence="1">
    <location>
        <begin position="12"/>
        <end position="35"/>
    </location>
</feature>
<dbReference type="HOGENOM" id="CLU_1052394_0_0_12"/>
<dbReference type="AlphaFoldDB" id="W5SYW4"/>
<dbReference type="STRING" id="1313292.BCO_0102500"/>
<protein>
    <submittedName>
        <fullName evidence="2">Uncharacterized protein</fullName>
    </submittedName>
</protein>
<keyword evidence="1" id="KW-0472">Membrane</keyword>
<evidence type="ECO:0000313" key="3">
    <source>
        <dbReference type="Proteomes" id="UP000019330"/>
    </source>
</evidence>
<keyword evidence="1" id="KW-1133">Transmembrane helix</keyword>
<dbReference type="Proteomes" id="UP000019330">
    <property type="component" value="Chromosome"/>
</dbReference>
<proteinExistence type="predicted"/>
<gene>
    <name evidence="2" type="ORF">BCO_0102500</name>
</gene>
<name>W5SYW4_9SPIR</name>